<keyword evidence="3 5" id="KW-1133">Transmembrane helix</keyword>
<dbReference type="PANTHER" id="PTHR12308:SF73">
    <property type="entry name" value="ANOCTAMIN"/>
    <property type="match status" value="1"/>
</dbReference>
<feature type="transmembrane region" description="Helical" evidence="5">
    <location>
        <begin position="94"/>
        <end position="114"/>
    </location>
</feature>
<sequence length="133" mass="15980">MYTRWMIFPATFGLILQLIDFGSLKLLVFLAFFISIVLWAVLFFQFWKRKNSALSSRWHLKFLVSTSQRYKLSGMEWNSLYEWFGYFKRFKNDFIIILSIICLQLPFELVYAQLYEVLKSDVVKFELTVVCLL</sequence>
<protein>
    <recommendedName>
        <fullName evidence="6">Anoctamin transmembrane domain-containing protein</fullName>
    </recommendedName>
</protein>
<keyword evidence="8" id="KW-1185">Reference proteome</keyword>
<evidence type="ECO:0000259" key="6">
    <source>
        <dbReference type="Pfam" id="PF04547"/>
    </source>
</evidence>
<dbReference type="GO" id="GO:0016020">
    <property type="term" value="C:membrane"/>
    <property type="evidence" value="ECO:0007669"/>
    <property type="project" value="UniProtKB-SubCell"/>
</dbReference>
<dbReference type="AlphaFoldDB" id="A0A5D2UNB5"/>
<evidence type="ECO:0000256" key="5">
    <source>
        <dbReference type="SAM" id="Phobius"/>
    </source>
</evidence>
<evidence type="ECO:0000256" key="2">
    <source>
        <dbReference type="ARBA" id="ARBA00022692"/>
    </source>
</evidence>
<dbReference type="InterPro" id="IPR007632">
    <property type="entry name" value="Anoctamin"/>
</dbReference>
<reference evidence="7 8" key="1">
    <citation type="submission" date="2019-07" db="EMBL/GenBank/DDBJ databases">
        <title>WGS assembly of Gossypium mustelinum.</title>
        <authorList>
            <person name="Chen Z.J."/>
            <person name="Sreedasyam A."/>
            <person name="Ando A."/>
            <person name="Song Q."/>
            <person name="De L."/>
            <person name="Hulse-Kemp A."/>
            <person name="Ding M."/>
            <person name="Ye W."/>
            <person name="Kirkbride R."/>
            <person name="Jenkins J."/>
            <person name="Plott C."/>
            <person name="Lovell J."/>
            <person name="Lin Y.-M."/>
            <person name="Vaughn R."/>
            <person name="Liu B."/>
            <person name="Li W."/>
            <person name="Simpson S."/>
            <person name="Scheffler B."/>
            <person name="Saski C."/>
            <person name="Grover C."/>
            <person name="Hu G."/>
            <person name="Conover J."/>
            <person name="Carlson J."/>
            <person name="Shu S."/>
            <person name="Boston L."/>
            <person name="Williams M."/>
            <person name="Peterson D."/>
            <person name="Mcgee K."/>
            <person name="Jones D."/>
            <person name="Wendel J."/>
            <person name="Stelly D."/>
            <person name="Grimwood J."/>
            <person name="Schmutz J."/>
        </authorList>
    </citation>
    <scope>NUCLEOTIDE SEQUENCE [LARGE SCALE GENOMIC DNA]</scope>
    <source>
        <strain evidence="7">1408120.09</strain>
    </source>
</reference>
<keyword evidence="2 5" id="KW-0812">Transmembrane</keyword>
<organism evidence="7 8">
    <name type="scientific">Gossypium mustelinum</name>
    <name type="common">Cotton</name>
    <name type="synonym">Gossypium caicoense</name>
    <dbReference type="NCBI Taxonomy" id="34275"/>
    <lineage>
        <taxon>Eukaryota</taxon>
        <taxon>Viridiplantae</taxon>
        <taxon>Streptophyta</taxon>
        <taxon>Embryophyta</taxon>
        <taxon>Tracheophyta</taxon>
        <taxon>Spermatophyta</taxon>
        <taxon>Magnoliopsida</taxon>
        <taxon>eudicotyledons</taxon>
        <taxon>Gunneridae</taxon>
        <taxon>Pentapetalae</taxon>
        <taxon>rosids</taxon>
        <taxon>malvids</taxon>
        <taxon>Malvales</taxon>
        <taxon>Malvaceae</taxon>
        <taxon>Malvoideae</taxon>
        <taxon>Gossypium</taxon>
    </lineage>
</organism>
<dbReference type="Pfam" id="PF04547">
    <property type="entry name" value="Anoctamin"/>
    <property type="match status" value="1"/>
</dbReference>
<dbReference type="GO" id="GO:0005254">
    <property type="term" value="F:chloride channel activity"/>
    <property type="evidence" value="ECO:0007669"/>
    <property type="project" value="TreeGrafter"/>
</dbReference>
<evidence type="ECO:0000256" key="1">
    <source>
        <dbReference type="ARBA" id="ARBA00004141"/>
    </source>
</evidence>
<name>A0A5D2UNB5_GOSMU</name>
<accession>A0A5D2UNB5</accession>
<dbReference type="InterPro" id="IPR049452">
    <property type="entry name" value="Anoctamin_TM"/>
</dbReference>
<dbReference type="EMBL" id="CM017654">
    <property type="protein sequence ID" value="TYI78013.1"/>
    <property type="molecule type" value="Genomic_DNA"/>
</dbReference>
<evidence type="ECO:0000313" key="8">
    <source>
        <dbReference type="Proteomes" id="UP000323597"/>
    </source>
</evidence>
<dbReference type="PANTHER" id="PTHR12308">
    <property type="entry name" value="ANOCTAMIN"/>
    <property type="match status" value="1"/>
</dbReference>
<feature type="transmembrane region" description="Helical" evidence="5">
    <location>
        <begin position="26"/>
        <end position="47"/>
    </location>
</feature>
<evidence type="ECO:0000256" key="3">
    <source>
        <dbReference type="ARBA" id="ARBA00022989"/>
    </source>
</evidence>
<evidence type="ECO:0000256" key="4">
    <source>
        <dbReference type="ARBA" id="ARBA00023136"/>
    </source>
</evidence>
<evidence type="ECO:0000313" key="7">
    <source>
        <dbReference type="EMBL" id="TYI78013.1"/>
    </source>
</evidence>
<feature type="domain" description="Anoctamin transmembrane" evidence="6">
    <location>
        <begin position="1"/>
        <end position="119"/>
    </location>
</feature>
<dbReference type="Proteomes" id="UP000323597">
    <property type="component" value="Chromosome D06"/>
</dbReference>
<proteinExistence type="predicted"/>
<gene>
    <name evidence="7" type="ORF">E1A91_D06G181300v1</name>
</gene>
<comment type="subcellular location">
    <subcellularLocation>
        <location evidence="1">Membrane</location>
        <topology evidence="1">Multi-pass membrane protein</topology>
    </subcellularLocation>
</comment>
<feature type="non-terminal residue" evidence="7">
    <location>
        <position position="133"/>
    </location>
</feature>
<keyword evidence="4 5" id="KW-0472">Membrane</keyword>